<dbReference type="EMBL" id="RNRV01000001">
    <property type="protein sequence ID" value="MHO02780.1"/>
    <property type="molecule type" value="Genomic_DNA"/>
</dbReference>
<protein>
    <submittedName>
        <fullName evidence="1">Uncharacterized protein</fullName>
    </submittedName>
</protein>
<comment type="caution">
    <text evidence="1">The sequence shown here is derived from an EMBL/GenBank/DDBJ whole genome shotgun (WGS) entry which is preliminary data.</text>
</comment>
<accession>A0A3L0VRW9</accession>
<reference evidence="1" key="1">
    <citation type="submission" date="2018-10" db="EMBL/GenBank/DDBJ databases">
        <authorList>
            <consortium name="NARMS: The National Antimicrobial Resistance Monitoring System"/>
        </authorList>
    </citation>
    <scope>NUCLEOTIDE SEQUENCE [LARGE SCALE GENOMIC DNA]</scope>
    <source>
        <strain evidence="1">CVM N17EC0388</strain>
    </source>
</reference>
<gene>
    <name evidence="1" type="ORF">D9F05_00015</name>
</gene>
<evidence type="ECO:0000313" key="1">
    <source>
        <dbReference type="EMBL" id="MHO02780.1"/>
    </source>
</evidence>
<organism evidence="1">
    <name type="scientific">Escherichia coli</name>
    <dbReference type="NCBI Taxonomy" id="562"/>
    <lineage>
        <taxon>Bacteria</taxon>
        <taxon>Pseudomonadati</taxon>
        <taxon>Pseudomonadota</taxon>
        <taxon>Gammaproteobacteria</taxon>
        <taxon>Enterobacterales</taxon>
        <taxon>Enterobacteriaceae</taxon>
        <taxon>Escherichia</taxon>
    </lineage>
</organism>
<sequence>MTQERIQTRYRLAGTFTTQAELEQAIARAIEAHKQDFFPLLERLMDVGDSRVRLSQQNPLRVLGVELDGADTGGSARLSYESNFAEGCRLIDEYDQHQTSVAFTLDGDQLVFDLELPIEWNFNN</sequence>
<proteinExistence type="predicted"/>
<dbReference type="AlphaFoldDB" id="A0A3L0VRW9"/>
<name>A0A3L0VRW9_ECOLX</name>